<comment type="caution">
    <text evidence="2">The sequence shown here is derived from an EMBL/GenBank/DDBJ whole genome shotgun (WGS) entry which is preliminary data.</text>
</comment>
<evidence type="ECO:0000313" key="2">
    <source>
        <dbReference type="EMBL" id="MBA8805340.1"/>
    </source>
</evidence>
<dbReference type="Proteomes" id="UP000580910">
    <property type="component" value="Unassembled WGS sequence"/>
</dbReference>
<dbReference type="Pfam" id="PF13399">
    <property type="entry name" value="LytR_C"/>
    <property type="match status" value="1"/>
</dbReference>
<dbReference type="Gene3D" id="3.30.70.2390">
    <property type="match status" value="1"/>
</dbReference>
<feature type="domain" description="LytR/CpsA/Psr regulator C-terminal" evidence="1">
    <location>
        <begin position="57"/>
        <end position="144"/>
    </location>
</feature>
<keyword evidence="3" id="KW-1185">Reference proteome</keyword>
<dbReference type="EMBL" id="JACGXA010000001">
    <property type="protein sequence ID" value="MBA8805340.1"/>
    <property type="molecule type" value="Genomic_DNA"/>
</dbReference>
<organism evidence="2 3">
    <name type="scientific">Nocardioides ginsengisegetis</name>
    <dbReference type="NCBI Taxonomy" id="661491"/>
    <lineage>
        <taxon>Bacteria</taxon>
        <taxon>Bacillati</taxon>
        <taxon>Actinomycetota</taxon>
        <taxon>Actinomycetes</taxon>
        <taxon>Propionibacteriales</taxon>
        <taxon>Nocardioidaceae</taxon>
        <taxon>Nocardioides</taxon>
    </lineage>
</organism>
<protein>
    <recommendedName>
        <fullName evidence="1">LytR/CpsA/Psr regulator C-terminal domain-containing protein</fullName>
    </recommendedName>
</protein>
<evidence type="ECO:0000313" key="3">
    <source>
        <dbReference type="Proteomes" id="UP000580910"/>
    </source>
</evidence>
<evidence type="ECO:0000259" key="1">
    <source>
        <dbReference type="Pfam" id="PF13399"/>
    </source>
</evidence>
<dbReference type="RefSeq" id="WP_182541091.1">
    <property type="nucleotide sequence ID" value="NZ_JACGXA010000001.1"/>
</dbReference>
<dbReference type="InterPro" id="IPR027381">
    <property type="entry name" value="LytR/CpsA/Psr_C"/>
</dbReference>
<sequence>MRQGVKSAATMVVLGLLLLIGGAWGWSALTEPFPGKADLPTCVDTSVSAGDKVYPSQVTVSVFNAGTREGLAGRTMGLFTNQGFGAGDSGNAPHGTSVARAEIWTKEPTNPAVLLVASKLGPGTKIVRRNASGAGVVVMVGDAFNKLAKGKGKVTAREDTTICSPPIR</sequence>
<gene>
    <name evidence="2" type="ORF">FB382_003631</name>
</gene>
<dbReference type="AlphaFoldDB" id="A0A7W3J379"/>
<name>A0A7W3J379_9ACTN</name>
<accession>A0A7W3J379</accession>
<reference evidence="2 3" key="1">
    <citation type="submission" date="2020-07" db="EMBL/GenBank/DDBJ databases">
        <title>Sequencing the genomes of 1000 actinobacteria strains.</title>
        <authorList>
            <person name="Klenk H.-P."/>
        </authorList>
    </citation>
    <scope>NUCLEOTIDE SEQUENCE [LARGE SCALE GENOMIC DNA]</scope>
    <source>
        <strain evidence="2 3">DSM 21349</strain>
    </source>
</reference>
<proteinExistence type="predicted"/>